<dbReference type="SUPFAM" id="SSF63380">
    <property type="entry name" value="Riboflavin synthase domain-like"/>
    <property type="match status" value="1"/>
</dbReference>
<evidence type="ECO:0000256" key="5">
    <source>
        <dbReference type="ARBA" id="ARBA00023136"/>
    </source>
</evidence>
<dbReference type="CDD" id="cd06186">
    <property type="entry name" value="NOX_Duox_like_FAD_NADP"/>
    <property type="match status" value="1"/>
</dbReference>
<dbReference type="SFLD" id="SFLDS00052">
    <property type="entry name" value="Ferric_Reductase_Domain"/>
    <property type="match status" value="1"/>
</dbReference>
<keyword evidence="5 7" id="KW-0472">Membrane</keyword>
<evidence type="ECO:0000259" key="8">
    <source>
        <dbReference type="PROSITE" id="PS51384"/>
    </source>
</evidence>
<feature type="transmembrane region" description="Helical" evidence="7">
    <location>
        <begin position="416"/>
        <end position="441"/>
    </location>
</feature>
<dbReference type="AlphaFoldDB" id="A0A8J2SNU6"/>
<dbReference type="InterPro" id="IPR013130">
    <property type="entry name" value="Fe3_Rdtase_TM_dom"/>
</dbReference>
<dbReference type="SFLD" id="SFLDG01168">
    <property type="entry name" value="Ferric_reductase_subgroup_(FRE"/>
    <property type="match status" value="1"/>
</dbReference>
<evidence type="ECO:0000256" key="6">
    <source>
        <dbReference type="SAM" id="MobiDB-lite"/>
    </source>
</evidence>
<sequence>MPRPPSNSLELDDGASEAAEELPTPQCWSQEPSTSVRRRRRRRWPTSVLARLAAGTVAASLAYAGHSKFKRSDLYGVADRSKWRSCAGYDQRDFAAVAAATVGFPVAWFCFAGAGSAAARLGSLPLLMALAAGALITVALAYRDASAILRCGVLWCDAAVHNEASNYATTVALMLLIGGLAAFLLFAGLALRVARRRSTPTTTLTEPLLDDAEAGPPEPLPTKAPNTIAWTVSLIVVLALLLLLTSILPNSWQGFTSAGIAKYRRTGAGAMVDQWTPAAPEGKHAWFHTAFYQINARLTLKVYPDVVLYYAFLAALAVIACAGRVSPRVGRLLRRRLRMGSVGECVALGLFALLLVLEGRYAFVDHQYASDPTKGRWEVVARGFGQFANLGLALLLLPVARTSIIAEAFGLAWEQLLWVHIWVGYATLLLFVVHALCWYKVYAALHIFPEDVLEIPMYYPTNGQPKSAGRCSDDWTVPLATITTFLALIFLGVLSHHQVRRNHFEVFYYTHHFFIAVYAVALWHAASCWYLVVGSLVHACADRMARLSEAGRRWRVVALEPCFDGVVHLELALRDGAFAFEAGQYCFLRVGRISDLEWHPFTLSGAPSDRRIQFDIKAMGAEGTFAARLLRLAEDRVDAKTLDVAVEGPYGCAPSYTQYDAVLLVAGGIGVTPCHSIFRELYIRAAAGRNGPAVKLLWVARHRRCFELFGTTLRAAVGDDAFRLALYVDGEKPRDAWGEADAHQGIPFTHGRPDVKRAVADLAACSSPYVFVCGPPGLSAACAAAALEHDVAFHSEVFAF</sequence>
<protein>
    <recommendedName>
        <fullName evidence="8">FAD-binding FR-type domain-containing protein</fullName>
    </recommendedName>
</protein>
<feature type="domain" description="FAD-binding FR-type" evidence="8">
    <location>
        <begin position="549"/>
        <end position="656"/>
    </location>
</feature>
<dbReference type="InterPro" id="IPR039261">
    <property type="entry name" value="FNR_nucleotide-bd"/>
</dbReference>
<feature type="transmembrane region" description="Helical" evidence="7">
    <location>
        <begin position="383"/>
        <end position="404"/>
    </location>
</feature>
<dbReference type="Pfam" id="PF08022">
    <property type="entry name" value="FAD_binding_8"/>
    <property type="match status" value="1"/>
</dbReference>
<proteinExistence type="predicted"/>
<dbReference type="InterPro" id="IPR013121">
    <property type="entry name" value="Fe_red_NAD-bd_6"/>
</dbReference>
<comment type="caution">
    <text evidence="9">The sequence shown here is derived from an EMBL/GenBank/DDBJ whole genome shotgun (WGS) entry which is preliminary data.</text>
</comment>
<feature type="transmembrane region" description="Helical" evidence="7">
    <location>
        <begin position="345"/>
        <end position="363"/>
    </location>
</feature>
<evidence type="ECO:0000313" key="10">
    <source>
        <dbReference type="Proteomes" id="UP000789595"/>
    </source>
</evidence>
<dbReference type="PANTHER" id="PTHR11972:SF69">
    <property type="entry name" value="FERRIC REDUCTION OXIDASE 6-RELATED"/>
    <property type="match status" value="1"/>
</dbReference>
<reference evidence="9" key="1">
    <citation type="submission" date="2021-11" db="EMBL/GenBank/DDBJ databases">
        <authorList>
            <consortium name="Genoscope - CEA"/>
            <person name="William W."/>
        </authorList>
    </citation>
    <scope>NUCLEOTIDE SEQUENCE</scope>
</reference>
<dbReference type="GO" id="GO:0016491">
    <property type="term" value="F:oxidoreductase activity"/>
    <property type="evidence" value="ECO:0007669"/>
    <property type="project" value="UniProtKB-KW"/>
</dbReference>
<evidence type="ECO:0000256" key="4">
    <source>
        <dbReference type="ARBA" id="ARBA00023002"/>
    </source>
</evidence>
<evidence type="ECO:0000256" key="7">
    <source>
        <dbReference type="SAM" id="Phobius"/>
    </source>
</evidence>
<dbReference type="Pfam" id="PF08030">
    <property type="entry name" value="NAD_binding_6"/>
    <property type="match status" value="1"/>
</dbReference>
<keyword evidence="2 7" id="KW-0812">Transmembrane</keyword>
<keyword evidence="3 7" id="KW-1133">Transmembrane helix</keyword>
<feature type="compositionally biased region" description="Polar residues" evidence="6">
    <location>
        <begin position="26"/>
        <end position="35"/>
    </location>
</feature>
<feature type="transmembrane region" description="Helical" evidence="7">
    <location>
        <begin position="94"/>
        <end position="114"/>
    </location>
</feature>
<accession>A0A8J2SNU6</accession>
<dbReference type="InterPro" id="IPR050369">
    <property type="entry name" value="RBOH/FRE"/>
</dbReference>
<dbReference type="InterPro" id="IPR013112">
    <property type="entry name" value="FAD-bd_8"/>
</dbReference>
<feature type="transmembrane region" description="Helical" evidence="7">
    <location>
        <begin position="307"/>
        <end position="325"/>
    </location>
</feature>
<name>A0A8J2SNU6_9STRA</name>
<dbReference type="PROSITE" id="PS51384">
    <property type="entry name" value="FAD_FR"/>
    <property type="match status" value="1"/>
</dbReference>
<dbReference type="Gene3D" id="3.40.50.80">
    <property type="entry name" value="Nucleotide-binding domain of ferredoxin-NADP reductase (FNR) module"/>
    <property type="match status" value="1"/>
</dbReference>
<evidence type="ECO:0000256" key="2">
    <source>
        <dbReference type="ARBA" id="ARBA00022692"/>
    </source>
</evidence>
<dbReference type="InterPro" id="IPR017927">
    <property type="entry name" value="FAD-bd_FR_type"/>
</dbReference>
<feature type="transmembrane region" description="Helical" evidence="7">
    <location>
        <begin position="228"/>
        <end position="248"/>
    </location>
</feature>
<dbReference type="SUPFAM" id="SSF52343">
    <property type="entry name" value="Ferredoxin reductase-like, C-terminal NADP-linked domain"/>
    <property type="match status" value="1"/>
</dbReference>
<feature type="transmembrane region" description="Helical" evidence="7">
    <location>
        <begin position="48"/>
        <end position="66"/>
    </location>
</feature>
<feature type="transmembrane region" description="Helical" evidence="7">
    <location>
        <begin position="171"/>
        <end position="191"/>
    </location>
</feature>
<evidence type="ECO:0000256" key="3">
    <source>
        <dbReference type="ARBA" id="ARBA00022989"/>
    </source>
</evidence>
<feature type="compositionally biased region" description="Acidic residues" evidence="6">
    <location>
        <begin position="10"/>
        <end position="20"/>
    </location>
</feature>
<feature type="transmembrane region" description="Helical" evidence="7">
    <location>
        <begin position="506"/>
        <end position="532"/>
    </location>
</feature>
<feature type="transmembrane region" description="Helical" evidence="7">
    <location>
        <begin position="121"/>
        <end position="142"/>
    </location>
</feature>
<dbReference type="OrthoDB" id="167398at2759"/>
<dbReference type="EMBL" id="CAKKNE010000005">
    <property type="protein sequence ID" value="CAH0376013.1"/>
    <property type="molecule type" value="Genomic_DNA"/>
</dbReference>
<evidence type="ECO:0000313" key="9">
    <source>
        <dbReference type="EMBL" id="CAH0376013.1"/>
    </source>
</evidence>
<feature type="region of interest" description="Disordered" evidence="6">
    <location>
        <begin position="1"/>
        <end position="40"/>
    </location>
</feature>
<gene>
    <name evidence="9" type="ORF">PECAL_5P05660</name>
</gene>
<dbReference type="Proteomes" id="UP000789595">
    <property type="component" value="Unassembled WGS sequence"/>
</dbReference>
<comment type="subcellular location">
    <subcellularLocation>
        <location evidence="1">Membrane</location>
        <topology evidence="1">Multi-pass membrane protein</topology>
    </subcellularLocation>
</comment>
<dbReference type="GO" id="GO:0005886">
    <property type="term" value="C:plasma membrane"/>
    <property type="evidence" value="ECO:0007669"/>
    <property type="project" value="TreeGrafter"/>
</dbReference>
<keyword evidence="4" id="KW-0560">Oxidoreductase</keyword>
<organism evidence="9 10">
    <name type="scientific">Pelagomonas calceolata</name>
    <dbReference type="NCBI Taxonomy" id="35677"/>
    <lineage>
        <taxon>Eukaryota</taxon>
        <taxon>Sar</taxon>
        <taxon>Stramenopiles</taxon>
        <taxon>Ochrophyta</taxon>
        <taxon>Pelagophyceae</taxon>
        <taxon>Pelagomonadales</taxon>
        <taxon>Pelagomonadaceae</taxon>
        <taxon>Pelagomonas</taxon>
    </lineage>
</organism>
<dbReference type="InterPro" id="IPR017938">
    <property type="entry name" value="Riboflavin_synthase-like_b-brl"/>
</dbReference>
<dbReference type="PANTHER" id="PTHR11972">
    <property type="entry name" value="NADPH OXIDASE"/>
    <property type="match status" value="1"/>
</dbReference>
<keyword evidence="10" id="KW-1185">Reference proteome</keyword>
<dbReference type="Pfam" id="PF01794">
    <property type="entry name" value="Ferric_reduct"/>
    <property type="match status" value="1"/>
</dbReference>
<evidence type="ECO:0000256" key="1">
    <source>
        <dbReference type="ARBA" id="ARBA00004141"/>
    </source>
</evidence>
<dbReference type="Gene3D" id="2.40.30.10">
    <property type="entry name" value="Translation factors"/>
    <property type="match status" value="1"/>
</dbReference>
<feature type="transmembrane region" description="Helical" evidence="7">
    <location>
        <begin position="475"/>
        <end position="494"/>
    </location>
</feature>